<keyword evidence="3" id="KW-1185">Reference proteome</keyword>
<evidence type="ECO:0000313" key="3">
    <source>
        <dbReference type="Proteomes" id="UP000051236"/>
    </source>
</evidence>
<sequence>MRIEHIAIWVQDLEKMKTFYTTFFKATSSELYHNPKTGFKSYFLGFDSGSRIELTTKQFLSPRISDSLGYTHLAMALGTKADVDAYVAKFLKAGYPLVSGPRTTGDNYYEAVIQDPEGNLIELTTD</sequence>
<name>A0A0R1XXY8_9LACO</name>
<organism evidence="2 3">
    <name type="scientific">Agrilactobacillus composti DSM 18527 = JCM 14202</name>
    <dbReference type="NCBI Taxonomy" id="1423734"/>
    <lineage>
        <taxon>Bacteria</taxon>
        <taxon>Bacillati</taxon>
        <taxon>Bacillota</taxon>
        <taxon>Bacilli</taxon>
        <taxon>Lactobacillales</taxon>
        <taxon>Lactobacillaceae</taxon>
        <taxon>Agrilactobacillus</taxon>
    </lineage>
</organism>
<dbReference type="PANTHER" id="PTHR36113:SF1">
    <property type="entry name" value="GLYOXALASE_BLEOMYCIN RESISTANCE PROTEIN_DIOXYGENASE"/>
    <property type="match status" value="1"/>
</dbReference>
<dbReference type="InterPro" id="IPR029068">
    <property type="entry name" value="Glyas_Bleomycin-R_OHBP_Dase"/>
</dbReference>
<evidence type="ECO:0000259" key="1">
    <source>
        <dbReference type="PROSITE" id="PS51819"/>
    </source>
</evidence>
<dbReference type="RefSeq" id="WP_057002439.1">
    <property type="nucleotide sequence ID" value="NZ_AZGA01000016.1"/>
</dbReference>
<proteinExistence type="predicted"/>
<dbReference type="PANTHER" id="PTHR36113">
    <property type="entry name" value="LYASE, PUTATIVE-RELATED-RELATED"/>
    <property type="match status" value="1"/>
</dbReference>
<dbReference type="InterPro" id="IPR051332">
    <property type="entry name" value="Fosfomycin_Res_Enzymes"/>
</dbReference>
<dbReference type="STRING" id="1423734.FC83_GL001182"/>
<dbReference type="Proteomes" id="UP000051236">
    <property type="component" value="Unassembled WGS sequence"/>
</dbReference>
<dbReference type="EMBL" id="AZGA01000016">
    <property type="protein sequence ID" value="KRM35056.1"/>
    <property type="molecule type" value="Genomic_DNA"/>
</dbReference>
<reference evidence="2 3" key="1">
    <citation type="journal article" date="2015" name="Genome Announc.">
        <title>Expanding the biotechnology potential of lactobacilli through comparative genomics of 213 strains and associated genera.</title>
        <authorList>
            <person name="Sun Z."/>
            <person name="Harris H.M."/>
            <person name="McCann A."/>
            <person name="Guo C."/>
            <person name="Argimon S."/>
            <person name="Zhang W."/>
            <person name="Yang X."/>
            <person name="Jeffery I.B."/>
            <person name="Cooney J.C."/>
            <person name="Kagawa T.F."/>
            <person name="Liu W."/>
            <person name="Song Y."/>
            <person name="Salvetti E."/>
            <person name="Wrobel A."/>
            <person name="Rasinkangas P."/>
            <person name="Parkhill J."/>
            <person name="Rea M.C."/>
            <person name="O'Sullivan O."/>
            <person name="Ritari J."/>
            <person name="Douillard F.P."/>
            <person name="Paul Ross R."/>
            <person name="Yang R."/>
            <person name="Briner A.E."/>
            <person name="Felis G.E."/>
            <person name="de Vos W.M."/>
            <person name="Barrangou R."/>
            <person name="Klaenhammer T.R."/>
            <person name="Caufield P.W."/>
            <person name="Cui Y."/>
            <person name="Zhang H."/>
            <person name="O'Toole P.W."/>
        </authorList>
    </citation>
    <scope>NUCLEOTIDE SEQUENCE [LARGE SCALE GENOMIC DNA]</scope>
    <source>
        <strain evidence="2 3">DSM 18527</strain>
    </source>
</reference>
<dbReference type="InterPro" id="IPR004360">
    <property type="entry name" value="Glyas_Fos-R_dOase_dom"/>
</dbReference>
<protein>
    <submittedName>
        <fullName evidence="2">Glyoxalase family protein</fullName>
    </submittedName>
</protein>
<dbReference type="Gene3D" id="3.10.180.10">
    <property type="entry name" value="2,3-Dihydroxybiphenyl 1,2-Dioxygenase, domain 1"/>
    <property type="match status" value="1"/>
</dbReference>
<dbReference type="PATRIC" id="fig|1423734.3.peg.1195"/>
<feature type="domain" description="VOC" evidence="1">
    <location>
        <begin position="2"/>
        <end position="126"/>
    </location>
</feature>
<dbReference type="eggNOG" id="COG0346">
    <property type="taxonomic scope" value="Bacteria"/>
</dbReference>
<gene>
    <name evidence="2" type="ORF">FC83_GL001182</name>
</gene>
<dbReference type="InterPro" id="IPR037523">
    <property type="entry name" value="VOC_core"/>
</dbReference>
<dbReference type="Pfam" id="PF00903">
    <property type="entry name" value="Glyoxalase"/>
    <property type="match status" value="1"/>
</dbReference>
<comment type="caution">
    <text evidence="2">The sequence shown here is derived from an EMBL/GenBank/DDBJ whole genome shotgun (WGS) entry which is preliminary data.</text>
</comment>
<evidence type="ECO:0000313" key="2">
    <source>
        <dbReference type="EMBL" id="KRM35056.1"/>
    </source>
</evidence>
<dbReference type="SUPFAM" id="SSF54593">
    <property type="entry name" value="Glyoxalase/Bleomycin resistance protein/Dihydroxybiphenyl dioxygenase"/>
    <property type="match status" value="1"/>
</dbReference>
<dbReference type="PROSITE" id="PS51819">
    <property type="entry name" value="VOC"/>
    <property type="match status" value="1"/>
</dbReference>
<accession>A0A0R1XXY8</accession>
<dbReference type="AlphaFoldDB" id="A0A0R1XXY8"/>